<protein>
    <submittedName>
        <fullName evidence="1">Uncharacterized protein</fullName>
    </submittedName>
</protein>
<dbReference type="Proteomes" id="UP000015105">
    <property type="component" value="Chromosome 5D"/>
</dbReference>
<reference evidence="2" key="1">
    <citation type="journal article" date="2014" name="Science">
        <title>Ancient hybridizations among the ancestral genomes of bread wheat.</title>
        <authorList>
            <consortium name="International Wheat Genome Sequencing Consortium,"/>
            <person name="Marcussen T."/>
            <person name="Sandve S.R."/>
            <person name="Heier L."/>
            <person name="Spannagl M."/>
            <person name="Pfeifer M."/>
            <person name="Jakobsen K.S."/>
            <person name="Wulff B.B."/>
            <person name="Steuernagel B."/>
            <person name="Mayer K.F."/>
            <person name="Olsen O.A."/>
        </authorList>
    </citation>
    <scope>NUCLEOTIDE SEQUENCE [LARGE SCALE GENOMIC DNA]</scope>
    <source>
        <strain evidence="2">cv. AL8/78</strain>
    </source>
</reference>
<accession>A0A453M4N1</accession>
<proteinExistence type="predicted"/>
<organism evidence="1 2">
    <name type="scientific">Aegilops tauschii subsp. strangulata</name>
    <name type="common">Goatgrass</name>
    <dbReference type="NCBI Taxonomy" id="200361"/>
    <lineage>
        <taxon>Eukaryota</taxon>
        <taxon>Viridiplantae</taxon>
        <taxon>Streptophyta</taxon>
        <taxon>Embryophyta</taxon>
        <taxon>Tracheophyta</taxon>
        <taxon>Spermatophyta</taxon>
        <taxon>Magnoliopsida</taxon>
        <taxon>Liliopsida</taxon>
        <taxon>Poales</taxon>
        <taxon>Poaceae</taxon>
        <taxon>BOP clade</taxon>
        <taxon>Pooideae</taxon>
        <taxon>Triticodae</taxon>
        <taxon>Triticeae</taxon>
        <taxon>Triticinae</taxon>
        <taxon>Aegilops</taxon>
    </lineage>
</organism>
<reference evidence="2" key="2">
    <citation type="journal article" date="2017" name="Nat. Plants">
        <title>The Aegilops tauschii genome reveals multiple impacts of transposons.</title>
        <authorList>
            <person name="Zhao G."/>
            <person name="Zou C."/>
            <person name="Li K."/>
            <person name="Wang K."/>
            <person name="Li T."/>
            <person name="Gao L."/>
            <person name="Zhang X."/>
            <person name="Wang H."/>
            <person name="Yang Z."/>
            <person name="Liu X."/>
            <person name="Jiang W."/>
            <person name="Mao L."/>
            <person name="Kong X."/>
            <person name="Jiao Y."/>
            <person name="Jia J."/>
        </authorList>
    </citation>
    <scope>NUCLEOTIDE SEQUENCE [LARGE SCALE GENOMIC DNA]</scope>
    <source>
        <strain evidence="2">cv. AL8/78</strain>
    </source>
</reference>
<evidence type="ECO:0000313" key="1">
    <source>
        <dbReference type="EnsemblPlants" id="AET5Gv21040700.1"/>
    </source>
</evidence>
<reference evidence="1" key="3">
    <citation type="journal article" date="2017" name="Nature">
        <title>Genome sequence of the progenitor of the wheat D genome Aegilops tauschii.</title>
        <authorList>
            <person name="Luo M.C."/>
            <person name="Gu Y.Q."/>
            <person name="Puiu D."/>
            <person name="Wang H."/>
            <person name="Twardziok S.O."/>
            <person name="Deal K.R."/>
            <person name="Huo N."/>
            <person name="Zhu T."/>
            <person name="Wang L."/>
            <person name="Wang Y."/>
            <person name="McGuire P.E."/>
            <person name="Liu S."/>
            <person name="Long H."/>
            <person name="Ramasamy R.K."/>
            <person name="Rodriguez J.C."/>
            <person name="Van S.L."/>
            <person name="Yuan L."/>
            <person name="Wang Z."/>
            <person name="Xia Z."/>
            <person name="Xiao L."/>
            <person name="Anderson O.D."/>
            <person name="Ouyang S."/>
            <person name="Liang Y."/>
            <person name="Zimin A.V."/>
            <person name="Pertea G."/>
            <person name="Qi P."/>
            <person name="Bennetzen J.L."/>
            <person name="Dai X."/>
            <person name="Dawson M.W."/>
            <person name="Muller H.G."/>
            <person name="Kugler K."/>
            <person name="Rivarola-Duarte L."/>
            <person name="Spannagl M."/>
            <person name="Mayer K.F.X."/>
            <person name="Lu F.H."/>
            <person name="Bevan M.W."/>
            <person name="Leroy P."/>
            <person name="Li P."/>
            <person name="You F.M."/>
            <person name="Sun Q."/>
            <person name="Liu Z."/>
            <person name="Lyons E."/>
            <person name="Wicker T."/>
            <person name="Salzberg S.L."/>
            <person name="Devos K.M."/>
            <person name="Dvorak J."/>
        </authorList>
    </citation>
    <scope>NUCLEOTIDE SEQUENCE [LARGE SCALE GENOMIC DNA]</scope>
    <source>
        <strain evidence="1">cv. AL8/78</strain>
    </source>
</reference>
<sequence length="134" mass="15519">LYRGSASIQRSNYEVVQDEADEFAMKEDEEPRELYWRLTTLAVSLRDHGSKDTDKNWIKRKFLKAMMPYHKAMSSVILQRPDFHTLSSCEVLDEFVAMSILDKTADNAVLHSQRAKKPNLALKAKVNVEEEDEE</sequence>
<dbReference type="Gramene" id="AET5Gv21040700.1">
    <property type="protein sequence ID" value="AET5Gv21040700.1"/>
    <property type="gene ID" value="AET5Gv21040700"/>
</dbReference>
<dbReference type="EnsemblPlants" id="AET5Gv21040700.1">
    <property type="protein sequence ID" value="AET5Gv21040700.1"/>
    <property type="gene ID" value="AET5Gv21040700"/>
</dbReference>
<evidence type="ECO:0000313" key="2">
    <source>
        <dbReference type="Proteomes" id="UP000015105"/>
    </source>
</evidence>
<reference evidence="1" key="4">
    <citation type="submission" date="2019-03" db="UniProtKB">
        <authorList>
            <consortium name="EnsemblPlants"/>
        </authorList>
    </citation>
    <scope>IDENTIFICATION</scope>
</reference>
<keyword evidence="2" id="KW-1185">Reference proteome</keyword>
<name>A0A453M4N1_AEGTS</name>
<dbReference type="AlphaFoldDB" id="A0A453M4N1"/>
<reference evidence="1" key="5">
    <citation type="journal article" date="2021" name="G3 (Bethesda)">
        <title>Aegilops tauschii genome assembly Aet v5.0 features greater sequence contiguity and improved annotation.</title>
        <authorList>
            <person name="Wang L."/>
            <person name="Zhu T."/>
            <person name="Rodriguez J.C."/>
            <person name="Deal K.R."/>
            <person name="Dubcovsky J."/>
            <person name="McGuire P.E."/>
            <person name="Lux T."/>
            <person name="Spannagl M."/>
            <person name="Mayer K.F.X."/>
            <person name="Baldrich P."/>
            <person name="Meyers B.C."/>
            <person name="Huo N."/>
            <person name="Gu Y.Q."/>
            <person name="Zhou H."/>
            <person name="Devos K.M."/>
            <person name="Bennetzen J.L."/>
            <person name="Unver T."/>
            <person name="Budak H."/>
            <person name="Gulick P.J."/>
            <person name="Galiba G."/>
            <person name="Kalapos B."/>
            <person name="Nelson D.R."/>
            <person name="Li P."/>
            <person name="You F.M."/>
            <person name="Luo M.C."/>
            <person name="Dvorak J."/>
        </authorList>
    </citation>
    <scope>NUCLEOTIDE SEQUENCE [LARGE SCALE GENOMIC DNA]</scope>
    <source>
        <strain evidence="1">cv. AL8/78</strain>
    </source>
</reference>